<name>A0A9D3WYH7_9SAUR</name>
<accession>A0A9D3WYH7</accession>
<comment type="caution">
    <text evidence="1">The sequence shown here is derived from an EMBL/GenBank/DDBJ whole genome shotgun (WGS) entry which is preliminary data.</text>
</comment>
<gene>
    <name evidence="1" type="ORF">KIL84_014017</name>
</gene>
<sequence length="115" mass="11631">MPTNNNAHAPSLCAPSPGLAGCEGWVSLAGTVTALASGCNGPLVSSSPGPWHSGSAGHTGAVERWGSVAVMELGDVSNARHGAKHFVLSPCLLRSFSVGGIVYLLSRFVNKGTCD</sequence>
<dbReference type="AlphaFoldDB" id="A0A9D3WYH7"/>
<reference evidence="1" key="1">
    <citation type="submission" date="2021-09" db="EMBL/GenBank/DDBJ databases">
        <title>The genome of Mauremys mutica provides insights into the evolution of semi-aquatic lifestyle.</title>
        <authorList>
            <person name="Gong S."/>
            <person name="Gao Y."/>
        </authorList>
    </citation>
    <scope>NUCLEOTIDE SEQUENCE</scope>
    <source>
        <strain evidence="1">MM-2020</strain>
        <tissue evidence="1">Muscle</tissue>
    </source>
</reference>
<protein>
    <submittedName>
        <fullName evidence="1">Uncharacterized protein</fullName>
    </submittedName>
</protein>
<organism evidence="1 2">
    <name type="scientific">Mauremys mutica</name>
    <name type="common">yellowpond turtle</name>
    <dbReference type="NCBI Taxonomy" id="74926"/>
    <lineage>
        <taxon>Eukaryota</taxon>
        <taxon>Metazoa</taxon>
        <taxon>Chordata</taxon>
        <taxon>Craniata</taxon>
        <taxon>Vertebrata</taxon>
        <taxon>Euteleostomi</taxon>
        <taxon>Archelosauria</taxon>
        <taxon>Testudinata</taxon>
        <taxon>Testudines</taxon>
        <taxon>Cryptodira</taxon>
        <taxon>Durocryptodira</taxon>
        <taxon>Testudinoidea</taxon>
        <taxon>Geoemydidae</taxon>
        <taxon>Geoemydinae</taxon>
        <taxon>Mauremys</taxon>
    </lineage>
</organism>
<feature type="non-terminal residue" evidence="1">
    <location>
        <position position="115"/>
    </location>
</feature>
<dbReference type="Proteomes" id="UP000827986">
    <property type="component" value="Unassembled WGS sequence"/>
</dbReference>
<evidence type="ECO:0000313" key="2">
    <source>
        <dbReference type="Proteomes" id="UP000827986"/>
    </source>
</evidence>
<evidence type="ECO:0000313" key="1">
    <source>
        <dbReference type="EMBL" id="KAH1169427.1"/>
    </source>
</evidence>
<proteinExistence type="predicted"/>
<keyword evidence="2" id="KW-1185">Reference proteome</keyword>
<dbReference type="EMBL" id="JAHDVG010000485">
    <property type="protein sequence ID" value="KAH1169427.1"/>
    <property type="molecule type" value="Genomic_DNA"/>
</dbReference>